<accession>A0A4R1K5G3</accession>
<evidence type="ECO:0000259" key="2">
    <source>
        <dbReference type="PROSITE" id="PS50008"/>
    </source>
</evidence>
<comment type="caution">
    <text evidence="3">The sequence shown here is derived from an EMBL/GenBank/DDBJ whole genome shotgun (WGS) entry which is preliminary data.</text>
</comment>
<dbReference type="AlphaFoldDB" id="A0A4R1K5G3"/>
<dbReference type="SUPFAM" id="SSF49464">
    <property type="entry name" value="Carboxypeptidase regulatory domain-like"/>
    <property type="match status" value="1"/>
</dbReference>
<dbReference type="OrthoDB" id="9770255at2"/>
<dbReference type="RefSeq" id="WP_132874324.1">
    <property type="nucleotide sequence ID" value="NZ_JBLJBI010000048.1"/>
</dbReference>
<dbReference type="InterPro" id="IPR008969">
    <property type="entry name" value="CarboxyPept-like_regulatory"/>
</dbReference>
<feature type="signal peptide" evidence="1">
    <location>
        <begin position="1"/>
        <end position="18"/>
    </location>
</feature>
<dbReference type="Proteomes" id="UP000294614">
    <property type="component" value="Unassembled WGS sequence"/>
</dbReference>
<reference evidence="3 4" key="1">
    <citation type="submission" date="2019-03" db="EMBL/GenBank/DDBJ databases">
        <title>Genomic Encyclopedia of Type Strains, Phase IV (KMG-IV): sequencing the most valuable type-strain genomes for metagenomic binning, comparative biology and taxonomic classification.</title>
        <authorList>
            <person name="Goeker M."/>
        </authorList>
    </citation>
    <scope>NUCLEOTIDE SEQUENCE [LARGE SCALE GENOMIC DNA]</scope>
    <source>
        <strain evidence="3 4">DSM 24984</strain>
    </source>
</reference>
<name>A0A4R1K5G3_9BACT</name>
<evidence type="ECO:0000256" key="1">
    <source>
        <dbReference type="SAM" id="SignalP"/>
    </source>
</evidence>
<evidence type="ECO:0000313" key="3">
    <source>
        <dbReference type="EMBL" id="TCK59412.1"/>
    </source>
</evidence>
<feature type="chain" id="PRO_5020836411" description="PI-PLC Y-box domain-containing protein" evidence="1">
    <location>
        <begin position="19"/>
        <end position="689"/>
    </location>
</feature>
<evidence type="ECO:0000313" key="4">
    <source>
        <dbReference type="Proteomes" id="UP000294614"/>
    </source>
</evidence>
<proteinExistence type="predicted"/>
<sequence>MRYILFVMLLMTSAVCFAAGISDGDIRGFFPKADELPGGSELWLATGVRSTPGKNHTAYSATYSYYSGKSDKLMDIIRKKQYRTNVAVYSFNNFVDAEKLFKQLTNDAPKNRSQMVRFGERGLFFIYPRSGYINDADFYLVFINRTFVVWMQADDGFAIMDVANPVNEAINRFIVNNPKIYMTKSIHLQASAEGLETQTKKLDFTTDYPASIKVSGKVFDRKAGALQGARVMILETGDSMITSADGSFSKTLLLDGIKDVELSANFYMEQDEASKAASFGSGLVEAVLSSSDGDRRTQLWKLDSVTESYFGTAYIKTSKGTAGYPLTGKIMKNGLLNLTLDCSNTGIDFKCQQVFTGQVKNGKIQGKWSGTGGGGTFSAELGKYTPVTRKVMITKDVADIRTMISPNSGVYTQADTPSLVVSSNPNNNAVIYVSPDMNRLGLDDVTTAEVKLVLTHIPKNQSGSLSVFLFDADMGLDKKLRLGRGSYAGQAVTSEEPYKAEFEVYDMLKAGKAFALGTVQEAKSNGFHVFSGAGEQYDTLKPYFLITEYSDSGKKSAVKPFIFAKTLKAGGDNLGDRNKPQKDGIDDVCFEGTFAFPGGRLSSFEIEISGAIKKVFNTNPVDIYPLAGILRDGKMLNRPDGSIDLLLENPAEKFDICVNGTYKPEKNERIIYRYIVDGTPYEGFAEQEK</sequence>
<keyword evidence="1" id="KW-0732">Signal</keyword>
<dbReference type="GO" id="GO:0004435">
    <property type="term" value="F:phosphatidylinositol-4,5-bisphosphate phospholipase C activity"/>
    <property type="evidence" value="ECO:0007669"/>
    <property type="project" value="InterPro"/>
</dbReference>
<dbReference type="GO" id="GO:0006629">
    <property type="term" value="P:lipid metabolic process"/>
    <property type="evidence" value="ECO:0007669"/>
    <property type="project" value="InterPro"/>
</dbReference>
<organism evidence="3 4">
    <name type="scientific">Seleniivibrio woodruffii</name>
    <dbReference type="NCBI Taxonomy" id="1078050"/>
    <lineage>
        <taxon>Bacteria</taxon>
        <taxon>Pseudomonadati</taxon>
        <taxon>Deferribacterota</taxon>
        <taxon>Deferribacteres</taxon>
        <taxon>Deferribacterales</taxon>
        <taxon>Geovibrionaceae</taxon>
        <taxon>Seleniivibrio</taxon>
    </lineage>
</organism>
<dbReference type="GO" id="GO:0035556">
    <property type="term" value="P:intracellular signal transduction"/>
    <property type="evidence" value="ECO:0007669"/>
    <property type="project" value="InterPro"/>
</dbReference>
<feature type="domain" description="PI-PLC Y-box" evidence="2">
    <location>
        <begin position="89"/>
        <end position="138"/>
    </location>
</feature>
<dbReference type="EMBL" id="SMGG01000006">
    <property type="protein sequence ID" value="TCK59412.1"/>
    <property type="molecule type" value="Genomic_DNA"/>
</dbReference>
<keyword evidence="4" id="KW-1185">Reference proteome</keyword>
<protein>
    <recommendedName>
        <fullName evidence="2">PI-PLC Y-box domain-containing protein</fullName>
    </recommendedName>
</protein>
<dbReference type="PROSITE" id="PS50008">
    <property type="entry name" value="PIPLC_Y_DOMAIN"/>
    <property type="match status" value="1"/>
</dbReference>
<dbReference type="InterPro" id="IPR001711">
    <property type="entry name" value="PLipase_C_Pinositol-sp_Y"/>
</dbReference>
<gene>
    <name evidence="3" type="ORF">C8D98_2346</name>
</gene>